<feature type="non-terminal residue" evidence="2">
    <location>
        <position position="130"/>
    </location>
</feature>
<accession>A0A813H1F7</accession>
<organism evidence="2 3">
    <name type="scientific">Polarella glacialis</name>
    <name type="common">Dinoflagellate</name>
    <dbReference type="NCBI Taxonomy" id="89957"/>
    <lineage>
        <taxon>Eukaryota</taxon>
        <taxon>Sar</taxon>
        <taxon>Alveolata</taxon>
        <taxon>Dinophyceae</taxon>
        <taxon>Suessiales</taxon>
        <taxon>Suessiaceae</taxon>
        <taxon>Polarella</taxon>
    </lineage>
</organism>
<reference evidence="2" key="1">
    <citation type="submission" date="2021-02" db="EMBL/GenBank/DDBJ databases">
        <authorList>
            <person name="Dougan E. K."/>
            <person name="Rhodes N."/>
            <person name="Thang M."/>
            <person name="Chan C."/>
        </authorList>
    </citation>
    <scope>NUCLEOTIDE SEQUENCE</scope>
</reference>
<evidence type="ECO:0000313" key="2">
    <source>
        <dbReference type="EMBL" id="CAE8631594.1"/>
    </source>
</evidence>
<sequence>MLFTLGDNILEELSFMEVSIAWLQRAKTVDSLKQVHSHTTGSSCVGEPAHLKMLAVMSTSVLGFFDLVHAWRQHSGKSHACNAPASHTSTPKSTNNKFSRVVLVTFSVVVVAVVAVIAVTRTECSRHRAS</sequence>
<name>A0A813H1F7_POLGL</name>
<dbReference type="EMBL" id="CAJNNW010000830">
    <property type="protein sequence ID" value="CAE8631594.1"/>
    <property type="molecule type" value="Genomic_DNA"/>
</dbReference>
<protein>
    <submittedName>
        <fullName evidence="2">Uncharacterized protein</fullName>
    </submittedName>
</protein>
<keyword evidence="1" id="KW-0812">Transmembrane</keyword>
<feature type="transmembrane region" description="Helical" evidence="1">
    <location>
        <begin position="101"/>
        <end position="120"/>
    </location>
</feature>
<comment type="caution">
    <text evidence="2">The sequence shown here is derived from an EMBL/GenBank/DDBJ whole genome shotgun (WGS) entry which is preliminary data.</text>
</comment>
<proteinExistence type="predicted"/>
<evidence type="ECO:0000313" key="3">
    <source>
        <dbReference type="Proteomes" id="UP000626109"/>
    </source>
</evidence>
<dbReference type="AlphaFoldDB" id="A0A813H1F7"/>
<dbReference type="Proteomes" id="UP000626109">
    <property type="component" value="Unassembled WGS sequence"/>
</dbReference>
<gene>
    <name evidence="2" type="ORF">PGLA2088_LOCUS1113</name>
</gene>
<keyword evidence="1" id="KW-1133">Transmembrane helix</keyword>
<evidence type="ECO:0000256" key="1">
    <source>
        <dbReference type="SAM" id="Phobius"/>
    </source>
</evidence>
<keyword evidence="1" id="KW-0472">Membrane</keyword>